<dbReference type="PROSITE" id="PS50889">
    <property type="entry name" value="S4"/>
    <property type="match status" value="1"/>
</dbReference>
<feature type="domain" description="RNA-binding S4" evidence="7">
    <location>
        <begin position="4"/>
        <end position="60"/>
    </location>
</feature>
<evidence type="ECO:0000256" key="2">
    <source>
        <dbReference type="ARBA" id="ARBA00022884"/>
    </source>
</evidence>
<evidence type="ECO:0000256" key="3">
    <source>
        <dbReference type="ARBA" id="ARBA00023125"/>
    </source>
</evidence>
<dbReference type="EMBL" id="CP054140">
    <property type="protein sequence ID" value="QQG66942.1"/>
    <property type="molecule type" value="Genomic_DNA"/>
</dbReference>
<dbReference type="InterPro" id="IPR025708">
    <property type="entry name" value="HSP15"/>
</dbReference>
<dbReference type="KEGG" id="dog:HP555_04375"/>
<dbReference type="SMART" id="SM00363">
    <property type="entry name" value="S4"/>
    <property type="match status" value="1"/>
</dbReference>
<keyword evidence="9" id="KW-1185">Reference proteome</keyword>
<comment type="similarity">
    <text evidence="1">Belongs to the HSP15 family.</text>
</comment>
<dbReference type="Proteomes" id="UP000596092">
    <property type="component" value="Chromosome"/>
</dbReference>
<accession>A0A7T5VFH9</accession>
<evidence type="ECO:0000256" key="1">
    <source>
        <dbReference type="ARBA" id="ARBA00008396"/>
    </source>
</evidence>
<feature type="region of interest" description="Disordered" evidence="6">
    <location>
        <begin position="105"/>
        <end position="126"/>
    </location>
</feature>
<dbReference type="InterPro" id="IPR036986">
    <property type="entry name" value="S4_RNA-bd_sf"/>
</dbReference>
<dbReference type="GO" id="GO:0003727">
    <property type="term" value="F:single-stranded RNA binding"/>
    <property type="evidence" value="ECO:0007669"/>
    <property type="project" value="InterPro"/>
</dbReference>
<dbReference type="Gene3D" id="3.10.290.10">
    <property type="entry name" value="RNA-binding S4 domain"/>
    <property type="match status" value="1"/>
</dbReference>
<keyword evidence="5" id="KW-0175">Coiled coil</keyword>
<evidence type="ECO:0000256" key="6">
    <source>
        <dbReference type="SAM" id="MobiDB-lite"/>
    </source>
</evidence>
<dbReference type="SUPFAM" id="SSF55174">
    <property type="entry name" value="Alpha-L RNA-binding motif"/>
    <property type="match status" value="1"/>
</dbReference>
<dbReference type="CDD" id="cd00165">
    <property type="entry name" value="S4"/>
    <property type="match status" value="1"/>
</dbReference>
<evidence type="ECO:0000313" key="9">
    <source>
        <dbReference type="Proteomes" id="UP000596092"/>
    </source>
</evidence>
<feature type="compositionally biased region" description="Basic residues" evidence="6">
    <location>
        <begin position="115"/>
        <end position="126"/>
    </location>
</feature>
<dbReference type="InterPro" id="IPR002942">
    <property type="entry name" value="S4_RNA-bd"/>
</dbReference>
<feature type="coiled-coil region" evidence="5">
    <location>
        <begin position="78"/>
        <end position="105"/>
    </location>
</feature>
<protein>
    <submittedName>
        <fullName evidence="8">RNA-binding protein</fullName>
    </submittedName>
</protein>
<dbReference type="Pfam" id="PF01479">
    <property type="entry name" value="S4"/>
    <property type="match status" value="1"/>
</dbReference>
<keyword evidence="2 4" id="KW-0694">RNA-binding</keyword>
<evidence type="ECO:0000259" key="7">
    <source>
        <dbReference type="SMART" id="SM00363"/>
    </source>
</evidence>
<gene>
    <name evidence="8" type="ORF">HP555_04375</name>
</gene>
<dbReference type="GO" id="GO:0034605">
    <property type="term" value="P:cellular response to heat"/>
    <property type="evidence" value="ECO:0007669"/>
    <property type="project" value="InterPro"/>
</dbReference>
<dbReference type="PIRSF" id="PIRSF016821">
    <property type="entry name" value="HSP15"/>
    <property type="match status" value="1"/>
</dbReference>
<evidence type="ECO:0000256" key="4">
    <source>
        <dbReference type="PROSITE-ProRule" id="PRU00182"/>
    </source>
</evidence>
<proteinExistence type="inferred from homology"/>
<dbReference type="AlphaFoldDB" id="A0A7T5VFH9"/>
<organism evidence="8 9">
    <name type="scientific">Desulfobulbus oligotrophicus</name>
    <dbReference type="NCBI Taxonomy" id="1909699"/>
    <lineage>
        <taxon>Bacteria</taxon>
        <taxon>Pseudomonadati</taxon>
        <taxon>Thermodesulfobacteriota</taxon>
        <taxon>Desulfobulbia</taxon>
        <taxon>Desulfobulbales</taxon>
        <taxon>Desulfobulbaceae</taxon>
        <taxon>Desulfobulbus</taxon>
    </lineage>
</organism>
<name>A0A7T5VFH9_9BACT</name>
<evidence type="ECO:0000256" key="5">
    <source>
        <dbReference type="SAM" id="Coils"/>
    </source>
</evidence>
<evidence type="ECO:0000313" key="8">
    <source>
        <dbReference type="EMBL" id="QQG66942.1"/>
    </source>
</evidence>
<dbReference type="GO" id="GO:0003677">
    <property type="term" value="F:DNA binding"/>
    <property type="evidence" value="ECO:0007669"/>
    <property type="project" value="UniProtKB-KW"/>
</dbReference>
<sequence length="126" mass="14562">MEQVRIDKWLWAARFYKTRSLAAKAVGGGHVAVNGSRVKPARTVRPGDMVHIRQGPFAWEIQVLAVSEQRGPATAARMLYEETEASQVRRELARAERKVLQLHIQAPERKPDKHERRKIRQFLKKE</sequence>
<reference evidence="8 9" key="1">
    <citation type="submission" date="2020-05" db="EMBL/GenBank/DDBJ databases">
        <title>Complete genome of Desulfobulbus oligotrophicus.</title>
        <authorList>
            <person name="Podar M."/>
        </authorList>
    </citation>
    <scope>NUCLEOTIDE SEQUENCE [LARGE SCALE GENOMIC DNA]</scope>
    <source>
        <strain evidence="8 9">Prop6</strain>
    </source>
</reference>
<keyword evidence="3" id="KW-0238">DNA-binding</keyword>
<dbReference type="GO" id="GO:0043023">
    <property type="term" value="F:ribosomal large subunit binding"/>
    <property type="evidence" value="ECO:0007669"/>
    <property type="project" value="InterPro"/>
</dbReference>
<dbReference type="RefSeq" id="WP_199264478.1">
    <property type="nucleotide sequence ID" value="NZ_CP054140.1"/>
</dbReference>